<sequence>MPVSVVRPAKLSPKGEPIKKEKTKPVDSLLKPEVPKKRINSYQNDREQKMKTKKDTFKIMDDPKNPLDDVRNLFNHGCDYQNEVENKNIAIRAGKNESKAHVSHPKIPLLRYHEKDESTRSYGRSKLKGIEVKGEELTDSCKTLEATCMAWKMKVETFKTRMNANKKKDVNIKGLNEACKSWMLKVENIKHVKSVKTCEK</sequence>
<feature type="compositionally biased region" description="Basic and acidic residues" evidence="1">
    <location>
        <begin position="16"/>
        <end position="25"/>
    </location>
</feature>
<name>A0ABN7VDM7_GIGMA</name>
<feature type="compositionally biased region" description="Basic and acidic residues" evidence="1">
    <location>
        <begin position="44"/>
        <end position="62"/>
    </location>
</feature>
<protein>
    <submittedName>
        <fullName evidence="2">29471_t:CDS:1</fullName>
    </submittedName>
</protein>
<evidence type="ECO:0000313" key="2">
    <source>
        <dbReference type="EMBL" id="CAG8758568.1"/>
    </source>
</evidence>
<proteinExistence type="predicted"/>
<dbReference type="EMBL" id="CAJVQB010012885">
    <property type="protein sequence ID" value="CAG8758568.1"/>
    <property type="molecule type" value="Genomic_DNA"/>
</dbReference>
<gene>
    <name evidence="2" type="ORF">GMARGA_LOCUS17203</name>
</gene>
<organism evidence="2 3">
    <name type="scientific">Gigaspora margarita</name>
    <dbReference type="NCBI Taxonomy" id="4874"/>
    <lineage>
        <taxon>Eukaryota</taxon>
        <taxon>Fungi</taxon>
        <taxon>Fungi incertae sedis</taxon>
        <taxon>Mucoromycota</taxon>
        <taxon>Glomeromycotina</taxon>
        <taxon>Glomeromycetes</taxon>
        <taxon>Diversisporales</taxon>
        <taxon>Gigasporaceae</taxon>
        <taxon>Gigaspora</taxon>
    </lineage>
</organism>
<feature type="region of interest" description="Disordered" evidence="1">
    <location>
        <begin position="1"/>
        <end position="26"/>
    </location>
</feature>
<feature type="region of interest" description="Disordered" evidence="1">
    <location>
        <begin position="40"/>
        <end position="62"/>
    </location>
</feature>
<accession>A0ABN7VDM7</accession>
<keyword evidence="3" id="KW-1185">Reference proteome</keyword>
<comment type="caution">
    <text evidence="2">The sequence shown here is derived from an EMBL/GenBank/DDBJ whole genome shotgun (WGS) entry which is preliminary data.</text>
</comment>
<evidence type="ECO:0000313" key="3">
    <source>
        <dbReference type="Proteomes" id="UP000789901"/>
    </source>
</evidence>
<evidence type="ECO:0000256" key="1">
    <source>
        <dbReference type="SAM" id="MobiDB-lite"/>
    </source>
</evidence>
<reference evidence="2 3" key="1">
    <citation type="submission" date="2021-06" db="EMBL/GenBank/DDBJ databases">
        <authorList>
            <person name="Kallberg Y."/>
            <person name="Tangrot J."/>
            <person name="Rosling A."/>
        </authorList>
    </citation>
    <scope>NUCLEOTIDE SEQUENCE [LARGE SCALE GENOMIC DNA]</scope>
    <source>
        <strain evidence="2 3">120-4 pot B 10/14</strain>
    </source>
</reference>
<dbReference type="Proteomes" id="UP000789901">
    <property type="component" value="Unassembled WGS sequence"/>
</dbReference>